<keyword evidence="1" id="KW-0175">Coiled coil</keyword>
<organism evidence="2 3">
    <name type="scientific">Floridaenema flaviceps BLCC-F50</name>
    <dbReference type="NCBI Taxonomy" id="3153642"/>
    <lineage>
        <taxon>Bacteria</taxon>
        <taxon>Bacillati</taxon>
        <taxon>Cyanobacteriota</taxon>
        <taxon>Cyanophyceae</taxon>
        <taxon>Oscillatoriophycideae</taxon>
        <taxon>Aerosakkonematales</taxon>
        <taxon>Aerosakkonemataceae</taxon>
        <taxon>Floridanema</taxon>
        <taxon>Floridanema flaviceps</taxon>
    </lineage>
</organism>
<keyword evidence="3" id="KW-1185">Reference proteome</keyword>
<proteinExistence type="predicted"/>
<gene>
    <name evidence="2" type="ORF">ACE1CI_00610</name>
</gene>
<dbReference type="RefSeq" id="WP_413261102.1">
    <property type="nucleotide sequence ID" value="NZ_JBHFNR010000005.1"/>
</dbReference>
<evidence type="ECO:0000313" key="2">
    <source>
        <dbReference type="EMBL" id="MFB2891425.1"/>
    </source>
</evidence>
<sequence>MTNEELKQLVESNARTAQAMLDAMVEARNERQELQEGMIRLQEGMVRLENIVERLTNLQEGMANLLASVDEDRPTIFRKLTAIENKVDRLLAQNQDCQSD</sequence>
<accession>A0ABV4XIN9</accession>
<name>A0ABV4XIN9_9CYAN</name>
<feature type="coiled-coil region" evidence="1">
    <location>
        <begin position="17"/>
        <end position="100"/>
    </location>
</feature>
<comment type="caution">
    <text evidence="2">The sequence shown here is derived from an EMBL/GenBank/DDBJ whole genome shotgun (WGS) entry which is preliminary data.</text>
</comment>
<dbReference type="EMBL" id="JBHFNR010000005">
    <property type="protein sequence ID" value="MFB2891425.1"/>
    <property type="molecule type" value="Genomic_DNA"/>
</dbReference>
<evidence type="ECO:0000256" key="1">
    <source>
        <dbReference type="SAM" id="Coils"/>
    </source>
</evidence>
<evidence type="ECO:0000313" key="3">
    <source>
        <dbReference type="Proteomes" id="UP001576784"/>
    </source>
</evidence>
<protein>
    <submittedName>
        <fullName evidence="2">Uncharacterized protein</fullName>
    </submittedName>
</protein>
<reference evidence="2 3" key="1">
    <citation type="submission" date="2024-09" db="EMBL/GenBank/DDBJ databases">
        <title>Floridaenema gen nov. (Aerosakkonemataceae, Aerosakkonematales ord. nov., Cyanobacteria) from benthic tropical and subtropical fresh waters, with the description of four new species.</title>
        <authorList>
            <person name="Moretto J.A."/>
            <person name="Berthold D.E."/>
            <person name="Lefler F.W."/>
            <person name="Huang I.-S."/>
            <person name="Laughinghouse H. IV."/>
        </authorList>
    </citation>
    <scope>NUCLEOTIDE SEQUENCE [LARGE SCALE GENOMIC DNA]</scope>
    <source>
        <strain evidence="2 3">BLCC-F50</strain>
    </source>
</reference>
<dbReference type="Proteomes" id="UP001576784">
    <property type="component" value="Unassembled WGS sequence"/>
</dbReference>